<name>A0ABR3VQ75_HUMIN</name>
<feature type="compositionally biased region" description="Basic and acidic residues" evidence="1">
    <location>
        <begin position="394"/>
        <end position="405"/>
    </location>
</feature>
<comment type="caution">
    <text evidence="2">The sequence shown here is derived from an EMBL/GenBank/DDBJ whole genome shotgun (WGS) entry which is preliminary data.</text>
</comment>
<proteinExistence type="predicted"/>
<organism evidence="2 3">
    <name type="scientific">Humicola insolens</name>
    <name type="common">Soft-rot fungus</name>
    <dbReference type="NCBI Taxonomy" id="85995"/>
    <lineage>
        <taxon>Eukaryota</taxon>
        <taxon>Fungi</taxon>
        <taxon>Dikarya</taxon>
        <taxon>Ascomycota</taxon>
        <taxon>Pezizomycotina</taxon>
        <taxon>Sordariomycetes</taxon>
        <taxon>Sordariomycetidae</taxon>
        <taxon>Sordariales</taxon>
        <taxon>Chaetomiaceae</taxon>
        <taxon>Mycothermus</taxon>
    </lineage>
</organism>
<feature type="compositionally biased region" description="Low complexity" evidence="1">
    <location>
        <begin position="193"/>
        <end position="207"/>
    </location>
</feature>
<keyword evidence="3" id="KW-1185">Reference proteome</keyword>
<sequence length="418" mass="47545">MASLQTLPPLALRPAPKENLPSIDVLLRQLELLQQNERRSEYHCQRQQLPTLQPPVMSPMNSPPAPFHFNSLDSSSTQLSHRRLQSISGPCPAFLQPSVELGPRRASTGCLNTAYSLAPGCPSPTQSSYHHQWYYHRPSPDRDFTRQRRSSKQAIRRRRSHPELTPPLTPPMTFSSQHHSTSELRPLDASFISTTSSASTSSSTRAAATKKEKRNNTPYTFEQEIFIIYHRVDLEMPWDQVRAAYMRRWPGLKRTTGAVQCEYYRTNAKVPAVTSDGLLMLVDPETEAENTRVPVGLPSAGSSDAAAGGWWANSEEDKAMMDESDDGKEAKKDKDAWYKVYKGAAFRTRWVPCRQAKFSLMERFPEELVDEKNDWVREEHRLAARDIAEKRRRQREEWLAAKARENPAPPPPAVLSRL</sequence>
<dbReference type="EMBL" id="JAZGSY010000005">
    <property type="protein sequence ID" value="KAL1844059.1"/>
    <property type="molecule type" value="Genomic_DNA"/>
</dbReference>
<gene>
    <name evidence="2" type="ORF">VTJ49DRAFT_5810</name>
</gene>
<protein>
    <submittedName>
        <fullName evidence="2">Uncharacterized protein</fullName>
    </submittedName>
</protein>
<accession>A0ABR3VQ75</accession>
<dbReference type="Proteomes" id="UP001583172">
    <property type="component" value="Unassembled WGS sequence"/>
</dbReference>
<evidence type="ECO:0000256" key="1">
    <source>
        <dbReference type="SAM" id="MobiDB-lite"/>
    </source>
</evidence>
<feature type="compositionally biased region" description="Pro residues" evidence="1">
    <location>
        <begin position="407"/>
        <end position="418"/>
    </location>
</feature>
<evidence type="ECO:0000313" key="3">
    <source>
        <dbReference type="Proteomes" id="UP001583172"/>
    </source>
</evidence>
<feature type="region of interest" description="Disordered" evidence="1">
    <location>
        <begin position="193"/>
        <end position="213"/>
    </location>
</feature>
<reference evidence="2 3" key="1">
    <citation type="journal article" date="2024" name="Commun. Biol.">
        <title>Comparative genomic analysis of thermophilic fungi reveals convergent evolutionary adaptations and gene losses.</title>
        <authorList>
            <person name="Steindorff A.S."/>
            <person name="Aguilar-Pontes M.V."/>
            <person name="Robinson A.J."/>
            <person name="Andreopoulos B."/>
            <person name="LaButti K."/>
            <person name="Kuo A."/>
            <person name="Mondo S."/>
            <person name="Riley R."/>
            <person name="Otillar R."/>
            <person name="Haridas S."/>
            <person name="Lipzen A."/>
            <person name="Grimwood J."/>
            <person name="Schmutz J."/>
            <person name="Clum A."/>
            <person name="Reid I.D."/>
            <person name="Moisan M.C."/>
            <person name="Butler G."/>
            <person name="Nguyen T.T.M."/>
            <person name="Dewar K."/>
            <person name="Conant G."/>
            <person name="Drula E."/>
            <person name="Henrissat B."/>
            <person name="Hansel C."/>
            <person name="Singer S."/>
            <person name="Hutchinson M.I."/>
            <person name="de Vries R.P."/>
            <person name="Natvig D.O."/>
            <person name="Powell A.J."/>
            <person name="Tsang A."/>
            <person name="Grigoriev I.V."/>
        </authorList>
    </citation>
    <scope>NUCLEOTIDE SEQUENCE [LARGE SCALE GENOMIC DNA]</scope>
    <source>
        <strain evidence="2 3">CBS 620.91</strain>
    </source>
</reference>
<feature type="region of interest" description="Disordered" evidence="1">
    <location>
        <begin position="133"/>
        <end position="180"/>
    </location>
</feature>
<feature type="compositionally biased region" description="Basic residues" evidence="1">
    <location>
        <begin position="147"/>
        <end position="160"/>
    </location>
</feature>
<evidence type="ECO:0000313" key="2">
    <source>
        <dbReference type="EMBL" id="KAL1844059.1"/>
    </source>
</evidence>
<feature type="region of interest" description="Disordered" evidence="1">
    <location>
        <begin position="394"/>
        <end position="418"/>
    </location>
</feature>